<comment type="caution">
    <text evidence="4">The sequence shown here is derived from an EMBL/GenBank/DDBJ whole genome shotgun (WGS) entry which is preliminary data.</text>
</comment>
<sequence length="419" mass="44719">MTSAPPICQAPSLFPLLVPSSWDFRTCVNRYQPVFLNHRVALGSARGEPKESLNWISPKITGLDLRESFQVPRIETPNSAPFILQLTIEYPVEPVEPPPFKDGVMNTTTTSPTTGDPFALTTSPTNSSPLSATAKSHRPSDGAAVASGSSIGVAAANRRASSSAGSGSATRARSSARGSRSSSSKSTRTEGSHSEPRSPRVVYGRGTIERLPTELGRLCASSPLIVSSPSRVALARRIQSLIPNLNSRILDSAVVNVPARVVDDAVSRIDDRDVVISVGGASAVGLAKAIGCRKGIPHVCIPTTYSGSEMMPLLLDAYPARHSNMGDIGTSSNGGYKSSGRRRREREQGSSSRRSNGARTTSFRDPRVLPSVIIYDEDLATSLPKRISAPTDEAAMARSTELWKEDETAQWSYIHLPGV</sequence>
<gene>
    <name evidence="4" type="ORF">X797_002824</name>
</gene>
<dbReference type="GO" id="GO:0046872">
    <property type="term" value="F:metal ion binding"/>
    <property type="evidence" value="ECO:0007669"/>
    <property type="project" value="InterPro"/>
</dbReference>
<name>A0A0A1V4E8_9HYPO</name>
<dbReference type="InterPro" id="IPR001670">
    <property type="entry name" value="ADH_Fe/GldA"/>
</dbReference>
<evidence type="ECO:0000313" key="5">
    <source>
        <dbReference type="Proteomes" id="UP000030151"/>
    </source>
</evidence>
<dbReference type="AlphaFoldDB" id="A0A0A1V4E8"/>
<dbReference type="HOGENOM" id="CLU_054242_0_0_1"/>
<dbReference type="EMBL" id="JELW01000002">
    <property type="protein sequence ID" value="EXV05137.1"/>
    <property type="molecule type" value="Genomic_DNA"/>
</dbReference>
<evidence type="ECO:0000313" key="4">
    <source>
        <dbReference type="EMBL" id="EXV05137.1"/>
    </source>
</evidence>
<dbReference type="Pfam" id="PF00465">
    <property type="entry name" value="Fe-ADH"/>
    <property type="match status" value="1"/>
</dbReference>
<keyword evidence="1" id="KW-0560">Oxidoreductase</keyword>
<evidence type="ECO:0000256" key="2">
    <source>
        <dbReference type="SAM" id="MobiDB-lite"/>
    </source>
</evidence>
<organism evidence="4 5">
    <name type="scientific">Metarhizium robertsii</name>
    <dbReference type="NCBI Taxonomy" id="568076"/>
    <lineage>
        <taxon>Eukaryota</taxon>
        <taxon>Fungi</taxon>
        <taxon>Dikarya</taxon>
        <taxon>Ascomycota</taxon>
        <taxon>Pezizomycotina</taxon>
        <taxon>Sordariomycetes</taxon>
        <taxon>Hypocreomycetidae</taxon>
        <taxon>Hypocreales</taxon>
        <taxon>Clavicipitaceae</taxon>
        <taxon>Metarhizium</taxon>
    </lineage>
</organism>
<dbReference type="Proteomes" id="UP000030151">
    <property type="component" value="Unassembled WGS sequence"/>
</dbReference>
<feature type="compositionally biased region" description="Low complexity" evidence="2">
    <location>
        <begin position="142"/>
        <end position="186"/>
    </location>
</feature>
<dbReference type="GO" id="GO:0016491">
    <property type="term" value="F:oxidoreductase activity"/>
    <property type="evidence" value="ECO:0007669"/>
    <property type="project" value="UniProtKB-KW"/>
</dbReference>
<feature type="region of interest" description="Disordered" evidence="2">
    <location>
        <begin position="100"/>
        <end position="205"/>
    </location>
</feature>
<accession>A0A0A1V4E8</accession>
<proteinExistence type="predicted"/>
<dbReference type="Gene3D" id="3.40.50.1970">
    <property type="match status" value="1"/>
</dbReference>
<feature type="region of interest" description="Disordered" evidence="2">
    <location>
        <begin position="324"/>
        <end position="363"/>
    </location>
</feature>
<protein>
    <submittedName>
        <fullName evidence="4">Iron-containing alcohol dehydrogenase</fullName>
    </submittedName>
</protein>
<feature type="compositionally biased region" description="Low complexity" evidence="2">
    <location>
        <begin position="107"/>
        <end position="134"/>
    </location>
</feature>
<feature type="compositionally biased region" description="Basic and acidic residues" evidence="2">
    <location>
        <begin position="187"/>
        <end position="198"/>
    </location>
</feature>
<reference evidence="4 5" key="1">
    <citation type="submission" date="2014-02" db="EMBL/GenBank/DDBJ databases">
        <title>The genome sequence of the entomopathogenic fungus Metarhizium robertsii ARSEF 2575.</title>
        <authorList>
            <person name="Giuliano Garisto Donzelli B."/>
            <person name="Roe B.A."/>
            <person name="Macmil S.L."/>
            <person name="Krasnoff S.B."/>
            <person name="Gibson D.M."/>
        </authorList>
    </citation>
    <scope>NUCLEOTIDE SEQUENCE [LARGE SCALE GENOMIC DNA]</scope>
    <source>
        <strain evidence="4 5">ARSEF 2575</strain>
    </source>
</reference>
<evidence type="ECO:0000259" key="3">
    <source>
        <dbReference type="Pfam" id="PF00465"/>
    </source>
</evidence>
<dbReference type="OrthoDB" id="3360544at2759"/>
<dbReference type="SUPFAM" id="SSF56796">
    <property type="entry name" value="Dehydroquinate synthase-like"/>
    <property type="match status" value="1"/>
</dbReference>
<feature type="domain" description="Alcohol dehydrogenase iron-type/glycerol dehydrogenase GldA" evidence="3">
    <location>
        <begin position="199"/>
        <end position="313"/>
    </location>
</feature>
<evidence type="ECO:0000256" key="1">
    <source>
        <dbReference type="ARBA" id="ARBA00023002"/>
    </source>
</evidence>